<organism evidence="1 2">
    <name type="scientific">Hoeflea halophila</name>
    <dbReference type="NCBI Taxonomy" id="714899"/>
    <lineage>
        <taxon>Bacteria</taxon>
        <taxon>Pseudomonadati</taxon>
        <taxon>Pseudomonadota</taxon>
        <taxon>Alphaproteobacteria</taxon>
        <taxon>Hyphomicrobiales</taxon>
        <taxon>Rhizobiaceae</taxon>
        <taxon>Hoeflea</taxon>
    </lineage>
</organism>
<proteinExistence type="predicted"/>
<dbReference type="Proteomes" id="UP000219465">
    <property type="component" value="Unassembled WGS sequence"/>
</dbReference>
<dbReference type="AlphaFoldDB" id="A0A286HLA4"/>
<accession>A0A286HLA4</accession>
<name>A0A286HLA4_9HYPH</name>
<evidence type="ECO:0000313" key="2">
    <source>
        <dbReference type="Proteomes" id="UP000219465"/>
    </source>
</evidence>
<sequence>MRLALPPVTAPLKQPIRNGLGFARHIMKHVTRAAPERSSKIAAADKFFHNPAGIHGGSHQ</sequence>
<gene>
    <name evidence="1" type="ORF">SAMN05877838_0309</name>
</gene>
<evidence type="ECO:0000313" key="1">
    <source>
        <dbReference type="EMBL" id="SOE08585.1"/>
    </source>
</evidence>
<dbReference type="EMBL" id="OCPC01000001">
    <property type="protein sequence ID" value="SOE08585.1"/>
    <property type="molecule type" value="Genomic_DNA"/>
</dbReference>
<protein>
    <submittedName>
        <fullName evidence="1">Uncharacterized protein</fullName>
    </submittedName>
</protein>
<keyword evidence="2" id="KW-1185">Reference proteome</keyword>
<reference evidence="2" key="1">
    <citation type="submission" date="2017-08" db="EMBL/GenBank/DDBJ databases">
        <authorList>
            <person name="Varghese N."/>
            <person name="Submissions S."/>
        </authorList>
    </citation>
    <scope>NUCLEOTIDE SEQUENCE [LARGE SCALE GENOMIC DNA]</scope>
    <source>
        <strain evidence="2">KCTC 23107</strain>
    </source>
</reference>